<dbReference type="EMBL" id="CP061800">
    <property type="protein sequence ID" value="QTA90024.1"/>
    <property type="molecule type" value="Genomic_DNA"/>
</dbReference>
<dbReference type="KEGG" id="dmm:dnm_060840"/>
<feature type="transmembrane region" description="Helical" evidence="6">
    <location>
        <begin position="118"/>
        <end position="138"/>
    </location>
</feature>
<feature type="transmembrane region" description="Helical" evidence="6">
    <location>
        <begin position="368"/>
        <end position="385"/>
    </location>
</feature>
<keyword evidence="2" id="KW-1003">Cell membrane</keyword>
<gene>
    <name evidence="7" type="ORF">dnm_060840</name>
</gene>
<feature type="transmembrane region" description="Helical" evidence="6">
    <location>
        <begin position="46"/>
        <end position="69"/>
    </location>
</feature>
<evidence type="ECO:0000256" key="4">
    <source>
        <dbReference type="ARBA" id="ARBA00022989"/>
    </source>
</evidence>
<evidence type="ECO:0000256" key="3">
    <source>
        <dbReference type="ARBA" id="ARBA00022692"/>
    </source>
</evidence>
<feature type="transmembrane region" description="Helical" evidence="6">
    <location>
        <begin position="391"/>
        <end position="413"/>
    </location>
</feature>
<organism evidence="7 8">
    <name type="scientific">Desulfonema magnum</name>
    <dbReference type="NCBI Taxonomy" id="45655"/>
    <lineage>
        <taxon>Bacteria</taxon>
        <taxon>Pseudomonadati</taxon>
        <taxon>Thermodesulfobacteriota</taxon>
        <taxon>Desulfobacteria</taxon>
        <taxon>Desulfobacterales</taxon>
        <taxon>Desulfococcaceae</taxon>
        <taxon>Desulfonema</taxon>
    </lineage>
</organism>
<protein>
    <submittedName>
        <fullName evidence="7">Polysaccharide biosynthesis protein</fullName>
    </submittedName>
</protein>
<evidence type="ECO:0000313" key="8">
    <source>
        <dbReference type="Proteomes" id="UP000663722"/>
    </source>
</evidence>
<feature type="transmembrane region" description="Helical" evidence="6">
    <location>
        <begin position="300"/>
        <end position="318"/>
    </location>
</feature>
<dbReference type="Proteomes" id="UP000663722">
    <property type="component" value="Chromosome"/>
</dbReference>
<name>A0A975BRS6_9BACT</name>
<keyword evidence="4 6" id="KW-1133">Transmembrane helix</keyword>
<dbReference type="GO" id="GO:0005886">
    <property type="term" value="C:plasma membrane"/>
    <property type="evidence" value="ECO:0007669"/>
    <property type="project" value="UniProtKB-SubCell"/>
</dbReference>
<sequence>MVKTKKDTFAGNIAKLMVGNATAQVISILVIPIVTRLFSPDDYGIFSLYLSITVLFTLTSSLSYVSAILLPKNDIEASNVFGLTVLTVTGVSFLVCIIVLLGGKQVCHYFNITQVESYLWILPASIFIDGIYSALNYWSLRKKRFTQLSLSKIVATSCDKCLSLCCGLLGYVHASILIVSRLIGVFFSILTLGHAIWKKDRDAIKSSITIVKISQSAKRYRKFPLISNWSVLLGNISRQVPIIMIAIFFSPDIVGIYALTTRVLGMPMKLIGDAIFRVFFQKIAELKNQGKELGDISLKLLTYLISIVVVPIAFISIIGREVFIILFGNTWVLAGTFAQILCFVYLFTFISRPFFAFFNVLERQEVRFYFDSAFLIVRICSLFIGGLMDNVLLAMILYSICSIIIYLICIFWLFDLVDASYRKTFVVLFHSVLFSLPFIGTLVLLKFGFQYSPIFLMLSSGIMTLIYYILIIYRDDKLKGLLRLRQYASE</sequence>
<feature type="transmembrane region" description="Helical" evidence="6">
    <location>
        <begin position="178"/>
        <end position="197"/>
    </location>
</feature>
<evidence type="ECO:0000313" key="7">
    <source>
        <dbReference type="EMBL" id="QTA90024.1"/>
    </source>
</evidence>
<evidence type="ECO:0000256" key="5">
    <source>
        <dbReference type="ARBA" id="ARBA00023136"/>
    </source>
</evidence>
<evidence type="ECO:0000256" key="6">
    <source>
        <dbReference type="SAM" id="Phobius"/>
    </source>
</evidence>
<proteinExistence type="predicted"/>
<accession>A0A975BRS6</accession>
<feature type="transmembrane region" description="Helical" evidence="6">
    <location>
        <begin position="451"/>
        <end position="473"/>
    </location>
</feature>
<feature type="transmembrane region" description="Helical" evidence="6">
    <location>
        <begin position="425"/>
        <end position="445"/>
    </location>
</feature>
<dbReference type="AlphaFoldDB" id="A0A975BRS6"/>
<dbReference type="RefSeq" id="WP_207678407.1">
    <property type="nucleotide sequence ID" value="NZ_CP061800.1"/>
</dbReference>
<feature type="transmembrane region" description="Helical" evidence="6">
    <location>
        <begin position="12"/>
        <end position="34"/>
    </location>
</feature>
<evidence type="ECO:0000256" key="1">
    <source>
        <dbReference type="ARBA" id="ARBA00004651"/>
    </source>
</evidence>
<feature type="transmembrane region" description="Helical" evidence="6">
    <location>
        <begin position="324"/>
        <end position="347"/>
    </location>
</feature>
<feature type="transmembrane region" description="Helical" evidence="6">
    <location>
        <begin position="81"/>
        <end position="103"/>
    </location>
</feature>
<keyword evidence="3 6" id="KW-0812">Transmembrane</keyword>
<dbReference type="PANTHER" id="PTHR30250">
    <property type="entry name" value="PST FAMILY PREDICTED COLANIC ACID TRANSPORTER"/>
    <property type="match status" value="1"/>
</dbReference>
<dbReference type="Pfam" id="PF13440">
    <property type="entry name" value="Polysacc_synt_3"/>
    <property type="match status" value="1"/>
</dbReference>
<dbReference type="PANTHER" id="PTHR30250:SF28">
    <property type="entry name" value="POLYSACCHARIDE BIOSYNTHESIS PROTEIN"/>
    <property type="match status" value="1"/>
</dbReference>
<evidence type="ECO:0000256" key="2">
    <source>
        <dbReference type="ARBA" id="ARBA00022475"/>
    </source>
</evidence>
<comment type="subcellular location">
    <subcellularLocation>
        <location evidence="1">Cell membrane</location>
        <topology evidence="1">Multi-pass membrane protein</topology>
    </subcellularLocation>
</comment>
<reference evidence="7" key="1">
    <citation type="journal article" date="2021" name="Microb. Physiol.">
        <title>Proteogenomic Insights into the Physiology of Marine, Sulfate-Reducing, Filamentous Desulfonema limicola and Desulfonema magnum.</title>
        <authorList>
            <person name="Schnaars V."/>
            <person name="Wohlbrand L."/>
            <person name="Scheve S."/>
            <person name="Hinrichs C."/>
            <person name="Reinhardt R."/>
            <person name="Rabus R."/>
        </authorList>
    </citation>
    <scope>NUCLEOTIDE SEQUENCE</scope>
    <source>
        <strain evidence="7">4be13</strain>
    </source>
</reference>
<keyword evidence="5 6" id="KW-0472">Membrane</keyword>
<dbReference type="InterPro" id="IPR050833">
    <property type="entry name" value="Poly_Biosynth_Transport"/>
</dbReference>
<keyword evidence="8" id="KW-1185">Reference proteome</keyword>